<proteinExistence type="predicted"/>
<gene>
    <name evidence="1" type="ORF">GCM10017596_02760</name>
</gene>
<dbReference type="AlphaFoldDB" id="A0A9W6M7U9"/>
<evidence type="ECO:0000313" key="1">
    <source>
        <dbReference type="EMBL" id="GLK00561.1"/>
    </source>
</evidence>
<comment type="caution">
    <text evidence="1">The sequence shown here is derived from an EMBL/GenBank/DDBJ whole genome shotgun (WGS) entry which is preliminary data.</text>
</comment>
<reference evidence="1" key="1">
    <citation type="journal article" date="2014" name="Int. J. Syst. Evol. Microbiol.">
        <title>Complete genome sequence of Corynebacterium casei LMG S-19264T (=DSM 44701T), isolated from a smear-ripened cheese.</title>
        <authorList>
            <consortium name="US DOE Joint Genome Institute (JGI-PGF)"/>
            <person name="Walter F."/>
            <person name="Albersmeier A."/>
            <person name="Kalinowski J."/>
            <person name="Ruckert C."/>
        </authorList>
    </citation>
    <scope>NUCLEOTIDE SEQUENCE</scope>
    <source>
        <strain evidence="1">VKM Ac-1958</strain>
    </source>
</reference>
<keyword evidence="2" id="KW-1185">Reference proteome</keyword>
<reference evidence="1" key="2">
    <citation type="submission" date="2023-01" db="EMBL/GenBank/DDBJ databases">
        <authorList>
            <person name="Sun Q."/>
            <person name="Evtushenko L."/>
        </authorList>
    </citation>
    <scope>NUCLEOTIDE SEQUENCE</scope>
    <source>
        <strain evidence="1">VKM Ac-1958</strain>
    </source>
</reference>
<dbReference type="EMBL" id="BSET01000001">
    <property type="protein sequence ID" value="GLK00561.1"/>
    <property type="molecule type" value="Genomic_DNA"/>
</dbReference>
<protein>
    <submittedName>
        <fullName evidence="1">Uncharacterized protein</fullName>
    </submittedName>
</protein>
<organism evidence="1 2">
    <name type="scientific">Microbacterium keratanolyticum</name>
    <dbReference type="NCBI Taxonomy" id="67574"/>
    <lineage>
        <taxon>Bacteria</taxon>
        <taxon>Bacillati</taxon>
        <taxon>Actinomycetota</taxon>
        <taxon>Actinomycetes</taxon>
        <taxon>Micrococcales</taxon>
        <taxon>Microbacteriaceae</taxon>
        <taxon>Microbacterium</taxon>
    </lineage>
</organism>
<sequence>MTEATPNGSPTQVSLRELLGGAPDPDFALVLPPGWVRRDVTDAERDHMLDKMRGRLLDAHRPDLYGRMRALVTEAFTQMRSVSTVAMFTAGDDAPDSAYMPASLTATIQHAEPGENLDAYVRGAITANGATALFGDKRFLRVERETTERMDGESMLATTVVYMTPVPGSQRRRALLLTLVILRPTDAPADDLPLVQMKTLFDLCASTLTWLPVDPKAAAPVT</sequence>
<name>A0A9W6M7U9_9MICO</name>
<dbReference type="Proteomes" id="UP001142325">
    <property type="component" value="Unassembled WGS sequence"/>
</dbReference>
<accession>A0A9W6M7U9</accession>
<dbReference type="RefSeq" id="WP_204938274.1">
    <property type="nucleotide sequence ID" value="NZ_BAAAUM010000001.1"/>
</dbReference>
<evidence type="ECO:0000313" key="2">
    <source>
        <dbReference type="Proteomes" id="UP001142325"/>
    </source>
</evidence>